<gene>
    <name evidence="1" type="ORF">NCS_30373</name>
</gene>
<dbReference type="AlphaFoldDB" id="A0A2H1FID6"/>
<reference evidence="2" key="1">
    <citation type="submission" date="2017-03" db="EMBL/GenBank/DDBJ databases">
        <authorList>
            <person name="Herbold C."/>
        </authorList>
    </citation>
    <scope>NUCLEOTIDE SEQUENCE [LARGE SCALE GENOMIC DNA]</scope>
</reference>
<name>A0A2H1FID6_9ARCH</name>
<sequence>MNWKDLPLLFIIRNGGTLVKNTNDDHAKKKTETVTFRLLSKLVEELKKEAELEKINLNAFVSKILSGHMKWGRYERKIGLLPMTKPFVKDAINRMTEEEIVNLAHKIEKDDFTNILVFTKGDQGIDEFIEILHSWLNVAYMQHYIEKGSDSFHFTIQHDLGKKWSLYVKTMVSELAHDVLGKKIQIKTTDSTVSLVFPLD</sequence>
<accession>A0A2H1FID6</accession>
<organism evidence="1 2">
    <name type="scientific">Candidatus Nitrosotalea okcheonensis</name>
    <dbReference type="NCBI Taxonomy" id="1903276"/>
    <lineage>
        <taxon>Archaea</taxon>
        <taxon>Nitrososphaerota</taxon>
        <taxon>Nitrososphaeria</taxon>
        <taxon>Nitrosotaleales</taxon>
        <taxon>Nitrosotaleaceae</taxon>
        <taxon>Nitrosotalea</taxon>
    </lineage>
</organism>
<proteinExistence type="predicted"/>
<protein>
    <submittedName>
        <fullName evidence="1">Uncharacterized protein</fullName>
    </submittedName>
</protein>
<keyword evidence="2" id="KW-1185">Reference proteome</keyword>
<dbReference type="EMBL" id="LT841358">
    <property type="protein sequence ID" value="SMH72533.1"/>
    <property type="molecule type" value="Genomic_DNA"/>
</dbReference>
<dbReference type="Proteomes" id="UP000230607">
    <property type="component" value="Chromosome 1"/>
</dbReference>
<evidence type="ECO:0000313" key="1">
    <source>
        <dbReference type="EMBL" id="SMH72533.1"/>
    </source>
</evidence>
<evidence type="ECO:0000313" key="2">
    <source>
        <dbReference type="Proteomes" id="UP000230607"/>
    </source>
</evidence>